<dbReference type="PANTHER" id="PTHR30137">
    <property type="entry name" value="LUCIFERASE-LIKE MONOOXYGENASE"/>
    <property type="match status" value="1"/>
</dbReference>
<dbReference type="OrthoDB" id="9804736at2"/>
<keyword evidence="2" id="KW-0503">Monooxygenase</keyword>
<dbReference type="SUPFAM" id="SSF51679">
    <property type="entry name" value="Bacterial luciferase-like"/>
    <property type="match status" value="1"/>
</dbReference>
<dbReference type="RefSeq" id="WP_041363996.1">
    <property type="nucleotide sequence ID" value="NZ_HG938354.1"/>
</dbReference>
<evidence type="ECO:0000313" key="4">
    <source>
        <dbReference type="EMBL" id="CDN50875.1"/>
    </source>
</evidence>
<dbReference type="InterPro" id="IPR050766">
    <property type="entry name" value="Bact_Lucif_Oxidored"/>
</dbReference>
<dbReference type="PATRIC" id="fig|1028800.3.peg.4806"/>
<dbReference type="GO" id="GO:0005829">
    <property type="term" value="C:cytosol"/>
    <property type="evidence" value="ECO:0007669"/>
    <property type="project" value="TreeGrafter"/>
</dbReference>
<evidence type="ECO:0000259" key="3">
    <source>
        <dbReference type="Pfam" id="PF00296"/>
    </source>
</evidence>
<feature type="domain" description="Luciferase-like" evidence="3">
    <location>
        <begin position="36"/>
        <end position="335"/>
    </location>
</feature>
<dbReference type="Proteomes" id="UP000028181">
    <property type="component" value="Plasmid pHAMBI540a"/>
</dbReference>
<keyword evidence="5" id="KW-1185">Reference proteome</keyword>
<protein>
    <submittedName>
        <fullName evidence="4">Luciferase-like, subgroup</fullName>
    </submittedName>
</protein>
<dbReference type="InterPro" id="IPR036661">
    <property type="entry name" value="Luciferase-like_sf"/>
</dbReference>
<dbReference type="GeneID" id="24260702"/>
<evidence type="ECO:0000313" key="5">
    <source>
        <dbReference type="Proteomes" id="UP000028181"/>
    </source>
</evidence>
<dbReference type="HOGENOM" id="CLU_027853_3_0_5"/>
<evidence type="ECO:0000256" key="2">
    <source>
        <dbReference type="ARBA" id="ARBA00023033"/>
    </source>
</evidence>
<keyword evidence="4" id="KW-0614">Plasmid</keyword>
<evidence type="ECO:0000256" key="1">
    <source>
        <dbReference type="ARBA" id="ARBA00023002"/>
    </source>
</evidence>
<sequence length="374" mass="42233">MKFNFFHLMPYPDYDKLPHEWPVSTHGIDSTRIQALYNEYIDEMVDAENYGFDWVGCNEHHFSPYGLMSNPNLIAGALARQTSKAKIAIVGNLLPLLNPVRVAEEYAMIDVMSGGRLVAGFLRGIPHEYIAYNIPPSESRSRLREATELIIKCWTEDEPFGWEGEHYQFPAISIWPKPIQKPHPRILMSASNAESAEFVAKMRAIMGITLIQDLSIAKAAVENFKKTARSYGWEPTPDDILVGQQICIADTDEEARHHMAAAQTYFHQTLMRPQRSAQQLVLGQSRYYTEADAGENFQKRLATLRGRTVEEQIEAGSIICGSPQSVIRQIKRLRQELDCGLLNLTIKVGNMPGSVVRRGMELFRDRVAPEVAGL</sequence>
<dbReference type="GO" id="GO:0016705">
    <property type="term" value="F:oxidoreductase activity, acting on paired donors, with incorporation or reduction of molecular oxygen"/>
    <property type="evidence" value="ECO:0007669"/>
    <property type="project" value="InterPro"/>
</dbReference>
<dbReference type="EMBL" id="HG938354">
    <property type="protein sequence ID" value="CDN50875.1"/>
    <property type="molecule type" value="Genomic_DNA"/>
</dbReference>
<dbReference type="PANTHER" id="PTHR30137:SF8">
    <property type="entry name" value="BLR5498 PROTEIN"/>
    <property type="match status" value="1"/>
</dbReference>
<dbReference type="Pfam" id="PF00296">
    <property type="entry name" value="Bac_luciferase"/>
    <property type="match status" value="1"/>
</dbReference>
<geneLocation type="plasmid" evidence="5">
    <name>II</name>
</geneLocation>
<proteinExistence type="predicted"/>
<dbReference type="AlphaFoldDB" id="A0A068T0B2"/>
<dbReference type="Gene3D" id="3.20.20.30">
    <property type="entry name" value="Luciferase-like domain"/>
    <property type="match status" value="1"/>
</dbReference>
<dbReference type="KEGG" id="ngg:RG540_PA01960"/>
<name>A0A068T0B2_NEOGA</name>
<organism evidence="4 5">
    <name type="scientific">Neorhizobium galegae bv. orientalis str. HAMBI 540</name>
    <dbReference type="NCBI Taxonomy" id="1028800"/>
    <lineage>
        <taxon>Bacteria</taxon>
        <taxon>Pseudomonadati</taxon>
        <taxon>Pseudomonadota</taxon>
        <taxon>Alphaproteobacteria</taxon>
        <taxon>Hyphomicrobiales</taxon>
        <taxon>Rhizobiaceae</taxon>
        <taxon>Rhizobium/Agrobacterium group</taxon>
        <taxon>Neorhizobium</taxon>
    </lineage>
</organism>
<accession>A0A068T0B2</accession>
<dbReference type="InterPro" id="IPR011251">
    <property type="entry name" value="Luciferase-like_dom"/>
</dbReference>
<dbReference type="GO" id="GO:0004497">
    <property type="term" value="F:monooxygenase activity"/>
    <property type="evidence" value="ECO:0007669"/>
    <property type="project" value="UniProtKB-KW"/>
</dbReference>
<keyword evidence="1" id="KW-0560">Oxidoreductase</keyword>
<gene>
    <name evidence="4" type="ORF">RG540_PA01960</name>
</gene>
<reference evidence="5" key="1">
    <citation type="journal article" date="2014" name="BMC Genomics">
        <title>Genome sequencing of two Neorhizobium galegae strains reveals a noeT gene responsible for the unusual acetylation of the nodulation factors.</title>
        <authorList>
            <person name="Osterman J."/>
            <person name="Marsh J."/>
            <person name="Laine P.K."/>
            <person name="Zeng Z."/>
            <person name="Alatalo E."/>
            <person name="Sullivan J.T."/>
            <person name="Young J.P."/>
            <person name="Thomas-Oates J."/>
            <person name="Paulin L."/>
            <person name="Lindstrom K."/>
        </authorList>
    </citation>
    <scope>NUCLEOTIDE SEQUENCE [LARGE SCALE GENOMIC DNA]</scope>
    <source>
        <strain evidence="5">HAMBI 540</strain>
    </source>
</reference>
<dbReference type="eggNOG" id="COG2141">
    <property type="taxonomic scope" value="Bacteria"/>
</dbReference>